<protein>
    <submittedName>
        <fullName evidence="5">Uncharacterized protein</fullName>
    </submittedName>
</protein>
<proteinExistence type="predicted"/>
<feature type="repeat" description="WD" evidence="3">
    <location>
        <begin position="19"/>
        <end position="52"/>
    </location>
</feature>
<dbReference type="PANTHER" id="PTHR19862">
    <property type="entry name" value="WD REPEAT-CONTAINING PROTEIN 48"/>
    <property type="match status" value="1"/>
</dbReference>
<dbReference type="Pfam" id="PF11816">
    <property type="entry name" value="DUF3337"/>
    <property type="match status" value="1"/>
</dbReference>
<dbReference type="PROSITE" id="PS50082">
    <property type="entry name" value="WD_REPEATS_2"/>
    <property type="match status" value="5"/>
</dbReference>
<reference evidence="5 6" key="1">
    <citation type="journal article" date="2020" name="Microbiol. Resour. Announc.">
        <title>Draft Genome Sequence of a Cladosporium Species Isolated from the Mesophotic Ascidian Didemnum maculosum.</title>
        <authorList>
            <person name="Gioti A."/>
            <person name="Siaperas R."/>
            <person name="Nikolaivits E."/>
            <person name="Le Goff G."/>
            <person name="Ouazzani J."/>
            <person name="Kotoulas G."/>
            <person name="Topakas E."/>
        </authorList>
    </citation>
    <scope>NUCLEOTIDE SEQUENCE [LARGE SCALE GENOMIC DNA]</scope>
    <source>
        <strain evidence="5 6">TM138-S3</strain>
    </source>
</reference>
<dbReference type="SMART" id="SM00320">
    <property type="entry name" value="WD40"/>
    <property type="match status" value="7"/>
</dbReference>
<dbReference type="EMBL" id="JAAQHG020000010">
    <property type="protein sequence ID" value="KAL1587429.1"/>
    <property type="molecule type" value="Genomic_DNA"/>
</dbReference>
<feature type="region of interest" description="Disordered" evidence="4">
    <location>
        <begin position="356"/>
        <end position="383"/>
    </location>
</feature>
<feature type="compositionally biased region" description="Polar residues" evidence="4">
    <location>
        <begin position="358"/>
        <end position="371"/>
    </location>
</feature>
<evidence type="ECO:0000256" key="3">
    <source>
        <dbReference type="PROSITE-ProRule" id="PRU00221"/>
    </source>
</evidence>
<dbReference type="Pfam" id="PF00400">
    <property type="entry name" value="WD40"/>
    <property type="match status" value="4"/>
</dbReference>
<dbReference type="InterPro" id="IPR019775">
    <property type="entry name" value="WD40_repeat_CS"/>
</dbReference>
<feature type="compositionally biased region" description="Pro residues" evidence="4">
    <location>
        <begin position="1034"/>
        <end position="1048"/>
    </location>
</feature>
<dbReference type="PROSITE" id="PS00678">
    <property type="entry name" value="WD_REPEATS_1"/>
    <property type="match status" value="2"/>
</dbReference>
<feature type="compositionally biased region" description="Polar residues" evidence="4">
    <location>
        <begin position="406"/>
        <end position="415"/>
    </location>
</feature>
<evidence type="ECO:0000256" key="2">
    <source>
        <dbReference type="ARBA" id="ARBA00022737"/>
    </source>
</evidence>
<feature type="compositionally biased region" description="Polar residues" evidence="4">
    <location>
        <begin position="616"/>
        <end position="631"/>
    </location>
</feature>
<dbReference type="GO" id="GO:0043130">
    <property type="term" value="F:ubiquitin binding"/>
    <property type="evidence" value="ECO:0007669"/>
    <property type="project" value="TreeGrafter"/>
</dbReference>
<feature type="compositionally biased region" description="Basic and acidic residues" evidence="4">
    <location>
        <begin position="764"/>
        <end position="773"/>
    </location>
</feature>
<feature type="repeat" description="WD" evidence="3">
    <location>
        <begin position="216"/>
        <end position="257"/>
    </location>
</feature>
<dbReference type="CDD" id="cd17041">
    <property type="entry name" value="Ubl_WDR48"/>
    <property type="match status" value="1"/>
</dbReference>
<dbReference type="CDD" id="cd00200">
    <property type="entry name" value="WD40"/>
    <property type="match status" value="1"/>
</dbReference>
<evidence type="ECO:0000313" key="5">
    <source>
        <dbReference type="EMBL" id="KAL1587429.1"/>
    </source>
</evidence>
<evidence type="ECO:0000256" key="1">
    <source>
        <dbReference type="ARBA" id="ARBA00022574"/>
    </source>
</evidence>
<gene>
    <name evidence="5" type="ORF">WHR41_03763</name>
</gene>
<name>A0AB34KQX3_9PEZI</name>
<dbReference type="InterPro" id="IPR021772">
    <property type="entry name" value="WDR48/Bun107"/>
</dbReference>
<dbReference type="InterPro" id="IPR001680">
    <property type="entry name" value="WD40_rpt"/>
</dbReference>
<keyword evidence="1 3" id="KW-0853">WD repeat</keyword>
<feature type="region of interest" description="Disordered" evidence="4">
    <location>
        <begin position="405"/>
        <end position="428"/>
    </location>
</feature>
<dbReference type="PANTHER" id="PTHR19862:SF14">
    <property type="entry name" value="WD REPEAT-CONTAINING PROTEIN 48"/>
    <property type="match status" value="1"/>
</dbReference>
<evidence type="ECO:0000256" key="4">
    <source>
        <dbReference type="SAM" id="MobiDB-lite"/>
    </source>
</evidence>
<dbReference type="Proteomes" id="UP000803884">
    <property type="component" value="Unassembled WGS sequence"/>
</dbReference>
<keyword evidence="6" id="KW-1185">Reference proteome</keyword>
<accession>A0AB34KQX3</accession>
<feature type="repeat" description="WD" evidence="3">
    <location>
        <begin position="122"/>
        <end position="157"/>
    </location>
</feature>
<sequence length="1059" mass="115483">MARKARQRISYVLPLANQKGGHRLGVNGLAVDAESSTLYSGGRDGVICAWDLGLDLNDSITEPAPDFKPPPTVFRQQVQAHTHWINDIALCQSNQALLSASSDITVKLWRPAATDGTPPQSIGLHSDYVKTLAVPSPTSDWVASGGLDRKICLWDLNGAGQKLCINVGEDEAGSLSSKEKGSVYALAATNNVVCSGGPESTVRVWDSRTGKRITKLVGHTDNIRDVLVSQDGSTILTASSDRTVKVWSTIAGRCMYTLTMHDSSVWSLFSQDPELNVFYSSDKNGMVAKTDTRNTIELDEGLSVAVCQEHEGVHKVKAAGGYLWTATSRPSINRWADINTEGAEIDVPDNYTYKPHRSSISTNVSRYSSPPNRKEPNLPSNGLMKKIPLKHVLRLSNAAYFPTPVLTDNETTETNGPPGGRRSTMERSGQELIVSQPVREQPDYAIEGQNGLIKHVMLNDRRRVLTLDTAGEVLMWDLLKCVPIRSFGKRHIEDVRDEVATNGTVANWCTVDTRTGSVTVVLEENNCFDAEMYADELDLDEEIEFRDDQRINLGKWVLRYLFSNLITEEIQRDQVYRNQLMTAQEQQKLQRENAPGAIQIPQAETNGWHSEASGPPSASTVKPTNGFSAVQTPGLAIGQVTPGIPTTSNNKMTAAAQAPSEAGSEGEPLGRTVSQSSRKSTDRHSDYFSAARAPNPDVTSPGPAKIPVTPGEGNEEPTTPSEGAAGATSKDTPSKEGLFGKKFRMGMNMSFSGMKKMGRQPQAADKDKPAPVEEKEETDDSRSSKTSNSRVVDDNLLGTVQKIRYSYEDSLQAQYQSQLARENGLPVAIKPLELQSAITPSLPAETPVLKPPLNTTILIQEDRPEAGGVADLFEGTVGALGEMCDLVEQAAPMWLGEVLLRNQVPHKDILKISFVLEPWSQEGSLHAPLPSIAADGNNRLNANRMLRAKKILAYVAERIEPQASEDEKEGALKPEEYLELWCQNQIVPANMTLATIRSSMWRGGGDVLLYYKSNGRKQIKHALSPLSPATQSDQPPPTTNLPFSPPPAEQQAEETKPGA</sequence>
<dbReference type="InterPro" id="IPR036322">
    <property type="entry name" value="WD40_repeat_dom_sf"/>
</dbReference>
<organism evidence="5 6">
    <name type="scientific">Cladosporium halotolerans</name>
    <dbReference type="NCBI Taxonomy" id="1052096"/>
    <lineage>
        <taxon>Eukaryota</taxon>
        <taxon>Fungi</taxon>
        <taxon>Dikarya</taxon>
        <taxon>Ascomycota</taxon>
        <taxon>Pezizomycotina</taxon>
        <taxon>Dothideomycetes</taxon>
        <taxon>Dothideomycetidae</taxon>
        <taxon>Cladosporiales</taxon>
        <taxon>Cladosporiaceae</taxon>
        <taxon>Cladosporium</taxon>
    </lineage>
</organism>
<dbReference type="SUPFAM" id="SSF50978">
    <property type="entry name" value="WD40 repeat-like"/>
    <property type="match status" value="1"/>
</dbReference>
<dbReference type="GO" id="GO:0000724">
    <property type="term" value="P:double-strand break repair via homologous recombination"/>
    <property type="evidence" value="ECO:0007669"/>
    <property type="project" value="TreeGrafter"/>
</dbReference>
<dbReference type="GeneID" id="96005207"/>
<dbReference type="FunFam" id="2.130.10.10:FF:001614">
    <property type="entry name" value="WD repeat protein"/>
    <property type="match status" value="1"/>
</dbReference>
<comment type="caution">
    <text evidence="5">The sequence shown here is derived from an EMBL/GenBank/DDBJ whole genome shotgun (WGS) entry which is preliminary data.</text>
</comment>
<feature type="repeat" description="WD" evidence="3">
    <location>
        <begin position="78"/>
        <end position="109"/>
    </location>
</feature>
<dbReference type="RefSeq" id="XP_069230534.1">
    <property type="nucleotide sequence ID" value="XM_069372369.1"/>
</dbReference>
<dbReference type="InterPro" id="IPR051246">
    <property type="entry name" value="WDR48"/>
</dbReference>
<dbReference type="PROSITE" id="PS50294">
    <property type="entry name" value="WD_REPEATS_REGION"/>
    <property type="match status" value="3"/>
</dbReference>
<dbReference type="AlphaFoldDB" id="A0AB34KQX3"/>
<feature type="repeat" description="WD" evidence="3">
    <location>
        <begin position="176"/>
        <end position="215"/>
    </location>
</feature>
<dbReference type="Gene3D" id="2.130.10.10">
    <property type="entry name" value="YVTN repeat-like/Quinoprotein amine dehydrogenase"/>
    <property type="match status" value="2"/>
</dbReference>
<keyword evidence="2" id="KW-0677">Repeat</keyword>
<evidence type="ECO:0000313" key="6">
    <source>
        <dbReference type="Proteomes" id="UP000803884"/>
    </source>
</evidence>
<feature type="region of interest" description="Disordered" evidence="4">
    <location>
        <begin position="604"/>
        <end position="792"/>
    </location>
</feature>
<feature type="region of interest" description="Disordered" evidence="4">
    <location>
        <begin position="1021"/>
        <end position="1059"/>
    </location>
</feature>
<dbReference type="InterPro" id="IPR015943">
    <property type="entry name" value="WD40/YVTN_repeat-like_dom_sf"/>
</dbReference>